<evidence type="ECO:0000313" key="3">
    <source>
        <dbReference type="Proteomes" id="UP000807542"/>
    </source>
</evidence>
<gene>
    <name evidence="2" type="ORF">I2492_14170</name>
    <name evidence="1" type="ORF">I2493_14170</name>
</gene>
<evidence type="ECO:0000313" key="1">
    <source>
        <dbReference type="EMBL" id="MBK5074155.1"/>
    </source>
</evidence>
<dbReference type="Proteomes" id="UP001296969">
    <property type="component" value="Unassembled WGS sequence"/>
</dbReference>
<organism evidence="2 3">
    <name type="scientific">Limnobaculum xujianqingii</name>
    <dbReference type="NCBI Taxonomy" id="2738837"/>
    <lineage>
        <taxon>Bacteria</taxon>
        <taxon>Pseudomonadati</taxon>
        <taxon>Pseudomonadota</taxon>
        <taxon>Gammaproteobacteria</taxon>
        <taxon>Enterobacterales</taxon>
        <taxon>Budviciaceae</taxon>
        <taxon>Limnobaculum</taxon>
    </lineage>
</organism>
<protein>
    <submittedName>
        <fullName evidence="2">Uncharacterized protein</fullName>
    </submittedName>
</protein>
<evidence type="ECO:0000313" key="2">
    <source>
        <dbReference type="EMBL" id="MBK5177464.1"/>
    </source>
</evidence>
<comment type="caution">
    <text evidence="2">The sequence shown here is derived from an EMBL/GenBank/DDBJ whole genome shotgun (WGS) entry which is preliminary data.</text>
</comment>
<sequence length="139" mass="16239">MGLLASIDIQFAHELSPKEVAISLINNGWMIDFEESVTFLMPTDIDNYDWQMKKRHDFSLENFLNLHTDNDRIGIVLVSHDNVGGEFLIYSNWLSFSLSINRAYISSERKIVDFSMYLEKLRFFIETIDISSIQCELVY</sequence>
<keyword evidence="4" id="KW-1185">Reference proteome</keyword>
<evidence type="ECO:0000313" key="4">
    <source>
        <dbReference type="Proteomes" id="UP001296969"/>
    </source>
</evidence>
<dbReference type="EMBL" id="JADRCP010000004">
    <property type="protein sequence ID" value="MBK5177464.1"/>
    <property type="molecule type" value="Genomic_DNA"/>
</dbReference>
<name>A0A9D7AJR9_9GAMM</name>
<reference evidence="2 4" key="1">
    <citation type="submission" date="2020-11" db="EMBL/GenBank/DDBJ databases">
        <title>Insectihabitans protaetiae gen. nov. sp. nov. and Insectihabitans allomyrinae sp. nov., isolated from larvae of Protaetia brevitarsis seulensis and Allomyrina dichotoma, respectively.</title>
        <authorList>
            <person name="Lee S.D."/>
            <person name="Byeon Y.-S."/>
            <person name="Kim S.-M."/>
            <person name="Yang H.L."/>
            <person name="Kim I.S."/>
        </authorList>
    </citation>
    <scope>NUCLEOTIDE SEQUENCE</scope>
    <source>
        <strain evidence="2">CWB-B4</strain>
        <strain evidence="1 4">CWB-B43</strain>
    </source>
</reference>
<dbReference type="EMBL" id="JADRCQ010000004">
    <property type="protein sequence ID" value="MBK5074155.1"/>
    <property type="molecule type" value="Genomic_DNA"/>
</dbReference>
<accession>A0A9D7AJR9</accession>
<proteinExistence type="predicted"/>
<dbReference type="RefSeq" id="WP_228398795.1">
    <property type="nucleotide sequence ID" value="NZ_JADRCP010000004.1"/>
</dbReference>
<dbReference type="AlphaFoldDB" id="A0A9D7AJR9"/>
<dbReference type="Proteomes" id="UP000807542">
    <property type="component" value="Unassembled WGS sequence"/>
</dbReference>